<dbReference type="PANTHER" id="PTHR18460">
    <property type="entry name" value="TEL2 INTERACTING PROTEIN 1 TTI1 FAMILY MEMBER"/>
    <property type="match status" value="1"/>
</dbReference>
<reference evidence="4" key="2">
    <citation type="journal article" date="2008" name="Genome Biol.">
        <title>Improved genome assembly and evidence-based global gene model set for the chordate Ciona intestinalis: new insight into intron and operon populations.</title>
        <authorList>
            <person name="Satou Y."/>
            <person name="Mineta K."/>
            <person name="Ogasawara M."/>
            <person name="Sasakura Y."/>
            <person name="Shoguchi E."/>
            <person name="Ueno K."/>
            <person name="Yamada L."/>
            <person name="Matsumoto J."/>
            <person name="Wasserscheid J."/>
            <person name="Dewar K."/>
            <person name="Wiley G.B."/>
            <person name="Macmil S.L."/>
            <person name="Roe B.A."/>
            <person name="Zeller R.W."/>
            <person name="Hastings K.E."/>
            <person name="Lemaire P."/>
            <person name="Lindquist E."/>
            <person name="Endo T."/>
            <person name="Hotta K."/>
            <person name="Inaba K."/>
        </authorList>
    </citation>
    <scope>NUCLEOTIDE SEQUENCE [LARGE SCALE GENOMIC DNA]</scope>
    <source>
        <strain evidence="4">wild type</strain>
    </source>
</reference>
<dbReference type="GeneTree" id="ENSGT00390000009748"/>
<dbReference type="OMA" id="PHPKKPW"/>
<reference evidence="4" key="3">
    <citation type="submission" date="2025-08" db="UniProtKB">
        <authorList>
            <consortium name="Ensembl"/>
        </authorList>
    </citation>
    <scope>IDENTIFICATION</scope>
</reference>
<dbReference type="Pfam" id="PF24176">
    <property type="entry name" value="TPR_TTI1_2nd"/>
    <property type="match status" value="1"/>
</dbReference>
<proteinExistence type="predicted"/>
<dbReference type="InterPro" id="IPR011989">
    <property type="entry name" value="ARM-like"/>
</dbReference>
<evidence type="ECO:0000256" key="1">
    <source>
        <dbReference type="SAM" id="MobiDB-lite"/>
    </source>
</evidence>
<dbReference type="SUPFAM" id="SSF48371">
    <property type="entry name" value="ARM repeat"/>
    <property type="match status" value="2"/>
</dbReference>
<evidence type="ECO:0000313" key="4">
    <source>
        <dbReference type="Ensembl" id="ENSCINP00000034068.1"/>
    </source>
</evidence>
<dbReference type="InterPro" id="IPR057566">
    <property type="entry name" value="TPR_TTI1_N"/>
</dbReference>
<organism evidence="4 5">
    <name type="scientific">Ciona intestinalis</name>
    <name type="common">Transparent sea squirt</name>
    <name type="synonym">Ascidia intestinalis</name>
    <dbReference type="NCBI Taxonomy" id="7719"/>
    <lineage>
        <taxon>Eukaryota</taxon>
        <taxon>Metazoa</taxon>
        <taxon>Chordata</taxon>
        <taxon>Tunicata</taxon>
        <taxon>Ascidiacea</taxon>
        <taxon>Phlebobranchia</taxon>
        <taxon>Cionidae</taxon>
        <taxon>Ciona</taxon>
    </lineage>
</organism>
<dbReference type="InterPro" id="IPR057567">
    <property type="entry name" value="TPR_TTI1_C"/>
</dbReference>
<dbReference type="InParanoid" id="H2XWN4"/>
<reference evidence="5" key="1">
    <citation type="journal article" date="2002" name="Science">
        <title>The draft genome of Ciona intestinalis: insights into chordate and vertebrate origins.</title>
        <authorList>
            <person name="Dehal P."/>
            <person name="Satou Y."/>
            <person name="Campbell R.K."/>
            <person name="Chapman J."/>
            <person name="Degnan B."/>
            <person name="De Tomaso A."/>
            <person name="Davidson B."/>
            <person name="Di Gregorio A."/>
            <person name="Gelpke M."/>
            <person name="Goodstein D.M."/>
            <person name="Harafuji N."/>
            <person name="Hastings K.E."/>
            <person name="Ho I."/>
            <person name="Hotta K."/>
            <person name="Huang W."/>
            <person name="Kawashima T."/>
            <person name="Lemaire P."/>
            <person name="Martinez D."/>
            <person name="Meinertzhagen I.A."/>
            <person name="Necula S."/>
            <person name="Nonaka M."/>
            <person name="Putnam N."/>
            <person name="Rash S."/>
            <person name="Saiga H."/>
            <person name="Satake M."/>
            <person name="Terry A."/>
            <person name="Yamada L."/>
            <person name="Wang H.G."/>
            <person name="Awazu S."/>
            <person name="Azumi K."/>
            <person name="Boore J."/>
            <person name="Branno M."/>
            <person name="Chin-Bow S."/>
            <person name="DeSantis R."/>
            <person name="Doyle S."/>
            <person name="Francino P."/>
            <person name="Keys D.N."/>
            <person name="Haga S."/>
            <person name="Hayashi H."/>
            <person name="Hino K."/>
            <person name="Imai K.S."/>
            <person name="Inaba K."/>
            <person name="Kano S."/>
            <person name="Kobayashi K."/>
            <person name="Kobayashi M."/>
            <person name="Lee B.I."/>
            <person name="Makabe K.W."/>
            <person name="Manohar C."/>
            <person name="Matassi G."/>
            <person name="Medina M."/>
            <person name="Mochizuki Y."/>
            <person name="Mount S."/>
            <person name="Morishita T."/>
            <person name="Miura S."/>
            <person name="Nakayama A."/>
            <person name="Nishizaka S."/>
            <person name="Nomoto H."/>
            <person name="Ohta F."/>
            <person name="Oishi K."/>
            <person name="Rigoutsos I."/>
            <person name="Sano M."/>
            <person name="Sasaki A."/>
            <person name="Sasakura Y."/>
            <person name="Shoguchi E."/>
            <person name="Shin-i T."/>
            <person name="Spagnuolo A."/>
            <person name="Stainier D."/>
            <person name="Suzuki M.M."/>
            <person name="Tassy O."/>
            <person name="Takatori N."/>
            <person name="Tokuoka M."/>
            <person name="Yagi K."/>
            <person name="Yoshizaki F."/>
            <person name="Wada S."/>
            <person name="Zhang C."/>
            <person name="Hyatt P.D."/>
            <person name="Larimer F."/>
            <person name="Detter C."/>
            <person name="Doggett N."/>
            <person name="Glavina T."/>
            <person name="Hawkins T."/>
            <person name="Richardson P."/>
            <person name="Lucas S."/>
            <person name="Kohara Y."/>
            <person name="Levine M."/>
            <person name="Satoh N."/>
            <person name="Rokhsar D.S."/>
        </authorList>
    </citation>
    <scope>NUCLEOTIDE SEQUENCE [LARGE SCALE GENOMIC DNA]</scope>
</reference>
<protein>
    <submittedName>
        <fullName evidence="4">Uncharacterized protein</fullName>
    </submittedName>
</protein>
<accession>H2XWN4</accession>
<dbReference type="Proteomes" id="UP000008144">
    <property type="component" value="Chromosome 11"/>
</dbReference>
<dbReference type="InterPro" id="IPR052587">
    <property type="entry name" value="TELO2-interacting_protein_1"/>
</dbReference>
<dbReference type="InterPro" id="IPR049362">
    <property type="entry name" value="TTI1_rpt"/>
</dbReference>
<dbReference type="Pfam" id="PF24173">
    <property type="entry name" value="TPR_TTI1_N"/>
    <property type="match status" value="1"/>
</dbReference>
<name>H2XWN4_CIOIN</name>
<feature type="region of interest" description="Disordered" evidence="1">
    <location>
        <begin position="786"/>
        <end position="820"/>
    </location>
</feature>
<dbReference type="STRING" id="7719.ENSCINP00000034068"/>
<reference evidence="4" key="4">
    <citation type="submission" date="2025-09" db="UniProtKB">
        <authorList>
            <consortium name="Ensembl"/>
        </authorList>
    </citation>
    <scope>IDENTIFICATION</scope>
</reference>
<dbReference type="InterPro" id="IPR016024">
    <property type="entry name" value="ARM-type_fold"/>
</dbReference>
<evidence type="ECO:0000313" key="5">
    <source>
        <dbReference type="Proteomes" id="UP000008144"/>
    </source>
</evidence>
<keyword evidence="5" id="KW-1185">Reference proteome</keyword>
<dbReference type="Pfam" id="PF24181">
    <property type="entry name" value="TPR_TTI1_C"/>
    <property type="match status" value="1"/>
</dbReference>
<sequence>MCSINKISNAEQVYSICFELCRTKQKSLLQKLNKLLINLPADILQPLHEVILLPLRQILVKTKPDREEVVTTAECLQFVFQNTHSVSWEAKADILKHLLINVTDMKTSQIAVKDDEEIVDSVFTTLICLLNSCQDFWKSFYSCTQLPILGHLVSLCLSVLNTSTCKPNKHKAIDLIMALSVPSYYKQLDLNENSDFSVAVGNCMACFMPGVTSTVAKIIHTNLGRKLRCSCLNLVAVLLTTTLGNEEMKMAAQANSKTKPLDVDQRILSLLKTRDQTWIDSMLENLNLALAKILLVKDADNEAARLCMLGVCRTLLFKCSLSLKPLYGTIMNPVLKLLNDSSDKLSKSSTMLLEDLVASFNNSSSKAEFMDGVKNNLFTLCTELPHKMRKYSENEKVSALTLLQGYLTVLKDNLSCLLNSSVHLDCLIDSILLCYDQDTLELCMFPEVALRKISSTEFTSPMSRLELLASVNNFQHSSTVTVLVRICRLLGKHGDIELLVGILSEAYSIESKRLATVAMIKEILLGTPVDNQAIESVVDELLDLYTEEYSFNTTNPAQTVDVDLCVPETSNYSITFPLQAKSHPKRIKPLASSSMMMCLQLESFAVFSMLLETKFCSRLVKVLYPLLEKVSHTTDKVAECAVLSLAVISRSCGYASTADLIKFNADYLASTLSLHLQHLTLFPRCPDVLQAILKYDDKNLFPLIRDTIQEILSKFDSSNTDLNTLQSFVSLFVCVLMSIQKWFDRTHTPDPPVKHQTTFITSKKSRSVKDDTEDILEFLREHRTKKLETEENQSQPEEETNADPEEVQDTEEETDPSLEKPPEDVTVVLEILRRCRNLTAHKSRMVRIMVLVAVADGIVALSGQDTWLLPMVHQLWPSIVSRFEDQEMQVVQKAFEVICVISSTCGDFIRKRLGKEILPKLMSFLKQQQSNNRKLTNYSHSSVAFTHTALYKLQLNVLQNLGPLLVHSSLGGMDITTICASCYGFLSITQPPKLQESAVILFRNLITVNGDAVWLFLSDIFSVKQVYDPPDSKFKFQKITVSGTPDNEFAKNIGVLLPDCTYLDWFVK</sequence>
<feature type="compositionally biased region" description="Acidic residues" evidence="1">
    <location>
        <begin position="796"/>
        <end position="816"/>
    </location>
</feature>
<evidence type="ECO:0000259" key="2">
    <source>
        <dbReference type="Pfam" id="PF24173"/>
    </source>
</evidence>
<evidence type="ECO:0000259" key="3">
    <source>
        <dbReference type="Pfam" id="PF24181"/>
    </source>
</evidence>
<dbReference type="Pfam" id="PF21547">
    <property type="entry name" value="TTI1"/>
    <property type="match status" value="1"/>
</dbReference>
<dbReference type="Gene3D" id="1.25.10.10">
    <property type="entry name" value="Leucine-rich Repeat Variant"/>
    <property type="match status" value="2"/>
</dbReference>
<feature type="domain" description="TTI1 C-terminal TPR" evidence="3">
    <location>
        <begin position="735"/>
        <end position="1014"/>
    </location>
</feature>
<dbReference type="Ensembl" id="ENSCINT00000031513.1">
    <property type="protein sequence ID" value="ENSCINP00000034068.1"/>
    <property type="gene ID" value="ENSCING00000021859.1"/>
</dbReference>
<dbReference type="FunCoup" id="H2XWN4">
    <property type="interactions" value="539"/>
</dbReference>
<dbReference type="EMBL" id="EAAA01000672">
    <property type="status" value="NOT_ANNOTATED_CDS"/>
    <property type="molecule type" value="Genomic_DNA"/>
</dbReference>
<dbReference type="PANTHER" id="PTHR18460:SF3">
    <property type="entry name" value="TELO2-INTERACTING PROTEIN 1 HOMOLOG"/>
    <property type="match status" value="1"/>
</dbReference>
<feature type="domain" description="TTI1 N-terminal TPR" evidence="2">
    <location>
        <begin position="15"/>
        <end position="340"/>
    </location>
</feature>
<dbReference type="AlphaFoldDB" id="H2XWN4"/>
<dbReference type="GO" id="GO:0005737">
    <property type="term" value="C:cytoplasm"/>
    <property type="evidence" value="ECO:0000318"/>
    <property type="project" value="GO_Central"/>
</dbReference>
<dbReference type="HOGENOM" id="CLU_004815_0_0_1"/>